<evidence type="ECO:0000313" key="4">
    <source>
        <dbReference type="Proteomes" id="UP000630142"/>
    </source>
</evidence>
<dbReference type="EMBL" id="BMZQ01000001">
    <property type="protein sequence ID" value="GHD10269.1"/>
    <property type="molecule type" value="Genomic_DNA"/>
</dbReference>
<accession>A0A8J3GL39</accession>
<dbReference type="Proteomes" id="UP000630142">
    <property type="component" value="Unassembled WGS sequence"/>
</dbReference>
<protein>
    <submittedName>
        <fullName evidence="3">Phasin family protein</fullName>
    </submittedName>
</protein>
<reference evidence="3" key="1">
    <citation type="journal article" date="2014" name="Int. J. Syst. Evol. Microbiol.">
        <title>Complete genome sequence of Corynebacterium casei LMG S-19264T (=DSM 44701T), isolated from a smear-ripened cheese.</title>
        <authorList>
            <consortium name="US DOE Joint Genome Institute (JGI-PGF)"/>
            <person name="Walter F."/>
            <person name="Albersmeier A."/>
            <person name="Kalinowski J."/>
            <person name="Ruckert C."/>
        </authorList>
    </citation>
    <scope>NUCLEOTIDE SEQUENCE</scope>
    <source>
        <strain evidence="3">KCTC 42249</strain>
    </source>
</reference>
<dbReference type="NCBIfam" id="TIGR01841">
    <property type="entry name" value="phasin"/>
    <property type="match status" value="1"/>
</dbReference>
<feature type="region of interest" description="Disordered" evidence="1">
    <location>
        <begin position="132"/>
        <end position="153"/>
    </location>
</feature>
<comment type="caution">
    <text evidence="3">The sequence shown here is derived from an EMBL/GenBank/DDBJ whole genome shotgun (WGS) entry which is preliminary data.</text>
</comment>
<name>A0A8J3GL39_9HYPH</name>
<organism evidence="3 4">
    <name type="scientific">Tianweitania populi</name>
    <dbReference type="NCBI Taxonomy" id="1607949"/>
    <lineage>
        <taxon>Bacteria</taxon>
        <taxon>Pseudomonadati</taxon>
        <taxon>Pseudomonadota</taxon>
        <taxon>Alphaproteobacteria</taxon>
        <taxon>Hyphomicrobiales</taxon>
        <taxon>Phyllobacteriaceae</taxon>
        <taxon>Tianweitania</taxon>
    </lineage>
</organism>
<proteinExistence type="predicted"/>
<reference evidence="3" key="2">
    <citation type="submission" date="2020-09" db="EMBL/GenBank/DDBJ databases">
        <authorList>
            <person name="Sun Q."/>
            <person name="Kim S."/>
        </authorList>
    </citation>
    <scope>NUCLEOTIDE SEQUENCE</scope>
    <source>
        <strain evidence="3">KCTC 42249</strain>
    </source>
</reference>
<evidence type="ECO:0000313" key="3">
    <source>
        <dbReference type="EMBL" id="GHD10269.1"/>
    </source>
</evidence>
<dbReference type="AlphaFoldDB" id="A0A8J3GL39"/>
<dbReference type="InterPro" id="IPR018968">
    <property type="entry name" value="Phasin"/>
</dbReference>
<sequence length="153" mass="16897">MVQQPTSDSIIDMFTRLGQTLPIPNFDVDRIIAHHRRNLEALEQSARATAEGTSALMNRQREMLQSMISQATENARGIKMPSSPQEMMTSQVDLARKAFEAAVENAGELGTIMQRSGSASVDILRERIKTAMNELQDGFNKPQGSTPPPTQQV</sequence>
<evidence type="ECO:0000256" key="1">
    <source>
        <dbReference type="SAM" id="MobiDB-lite"/>
    </source>
</evidence>
<keyword evidence="4" id="KW-1185">Reference proteome</keyword>
<feature type="domain" description="Phasin" evidence="2">
    <location>
        <begin position="31"/>
        <end position="127"/>
    </location>
</feature>
<evidence type="ECO:0000259" key="2">
    <source>
        <dbReference type="Pfam" id="PF09361"/>
    </source>
</evidence>
<gene>
    <name evidence="3" type="ORF">GCM10016234_11960</name>
</gene>
<dbReference type="InterPro" id="IPR010127">
    <property type="entry name" value="Phasin_subfam-1"/>
</dbReference>
<dbReference type="RefSeq" id="WP_189502482.1">
    <property type="nucleotide sequence ID" value="NZ_BMZQ01000001.1"/>
</dbReference>
<dbReference type="Pfam" id="PF09361">
    <property type="entry name" value="Phasin_2"/>
    <property type="match status" value="1"/>
</dbReference>